<dbReference type="Pfam" id="PF00248">
    <property type="entry name" value="Aldo_ket_red"/>
    <property type="match status" value="1"/>
</dbReference>
<sequence>MNKRRLGQTDIEVSAVGFGCWAIGGPFWLDGLPDGWGDVNDEESIHAIETALEHGVHFFDTADVYGTGRSEEVIGRALKGRRHEAIIATKFGFTFDPQTQNVFSKVDVSPAYIRSACTASLRRLDTDYIDLYQVHAGGISNEEIDSTVDTLEQLQQEGLIRSYGFSTGDMDRAEAFAKRASGASTIQHPFNVLLGDSKALDVCEQYQLSSINNAPLAMGLLSGKFDHTSHLSSDDVRGSSHEWVHYFKDGKPKAEFLNALDAVREILTSGNRTLVQGALAWIWGKSDRTIPIPGLKKASQVEVAAKAMSFGPLSQEQLKEIDNILKQQRVIEA</sequence>
<dbReference type="InterPro" id="IPR023210">
    <property type="entry name" value="NADP_OxRdtase_dom"/>
</dbReference>
<reference evidence="3 4" key="1">
    <citation type="submission" date="2023-07" db="EMBL/GenBank/DDBJ databases">
        <title>Genomic Encyclopedia of Type Strains, Phase IV (KMG-IV): sequencing the most valuable type-strain genomes for metagenomic binning, comparative biology and taxonomic classification.</title>
        <authorList>
            <person name="Goeker M."/>
        </authorList>
    </citation>
    <scope>NUCLEOTIDE SEQUENCE [LARGE SCALE GENOMIC DNA]</scope>
    <source>
        <strain evidence="3 4">DSM 12751</strain>
    </source>
</reference>
<feature type="domain" description="NADP-dependent oxidoreductase" evidence="2">
    <location>
        <begin position="32"/>
        <end position="325"/>
    </location>
</feature>
<dbReference type="InterPro" id="IPR050523">
    <property type="entry name" value="AKR_Detox_Biosynth"/>
</dbReference>
<gene>
    <name evidence="3" type="ORF">J2S11_000777</name>
</gene>
<dbReference type="InterPro" id="IPR036812">
    <property type="entry name" value="NAD(P)_OxRdtase_dom_sf"/>
</dbReference>
<dbReference type="EMBL" id="JAUSTY010000003">
    <property type="protein sequence ID" value="MDQ0164877.1"/>
    <property type="molecule type" value="Genomic_DNA"/>
</dbReference>
<keyword evidence="4" id="KW-1185">Reference proteome</keyword>
<name>A0ABT9VV58_9BACI</name>
<keyword evidence="1" id="KW-0560">Oxidoreductase</keyword>
<dbReference type="RefSeq" id="WP_307391168.1">
    <property type="nucleotide sequence ID" value="NZ_BAAADK010000010.1"/>
</dbReference>
<comment type="caution">
    <text evidence="3">The sequence shown here is derived from an EMBL/GenBank/DDBJ whole genome shotgun (WGS) entry which is preliminary data.</text>
</comment>
<dbReference type="Proteomes" id="UP001235840">
    <property type="component" value="Unassembled WGS sequence"/>
</dbReference>
<dbReference type="SUPFAM" id="SSF51430">
    <property type="entry name" value="NAD(P)-linked oxidoreductase"/>
    <property type="match status" value="1"/>
</dbReference>
<organism evidence="3 4">
    <name type="scientific">Caldalkalibacillus horti</name>
    <dbReference type="NCBI Taxonomy" id="77523"/>
    <lineage>
        <taxon>Bacteria</taxon>
        <taxon>Bacillati</taxon>
        <taxon>Bacillota</taxon>
        <taxon>Bacilli</taxon>
        <taxon>Bacillales</taxon>
        <taxon>Bacillaceae</taxon>
        <taxon>Caldalkalibacillus</taxon>
    </lineage>
</organism>
<dbReference type="PANTHER" id="PTHR43364:SF4">
    <property type="entry name" value="NAD(P)-LINKED OXIDOREDUCTASE SUPERFAMILY PROTEIN"/>
    <property type="match status" value="1"/>
</dbReference>
<evidence type="ECO:0000313" key="4">
    <source>
        <dbReference type="Proteomes" id="UP001235840"/>
    </source>
</evidence>
<protein>
    <submittedName>
        <fullName evidence="3">Aryl-alcohol dehydrogenase-like predicted oxidoreductase</fullName>
    </submittedName>
</protein>
<evidence type="ECO:0000259" key="2">
    <source>
        <dbReference type="Pfam" id="PF00248"/>
    </source>
</evidence>
<evidence type="ECO:0000256" key="1">
    <source>
        <dbReference type="ARBA" id="ARBA00023002"/>
    </source>
</evidence>
<accession>A0ABT9VV58</accession>
<dbReference type="PANTHER" id="PTHR43364">
    <property type="entry name" value="NADH-SPECIFIC METHYLGLYOXAL REDUCTASE-RELATED"/>
    <property type="match status" value="1"/>
</dbReference>
<evidence type="ECO:0000313" key="3">
    <source>
        <dbReference type="EMBL" id="MDQ0164877.1"/>
    </source>
</evidence>
<proteinExistence type="predicted"/>
<dbReference type="Gene3D" id="3.20.20.100">
    <property type="entry name" value="NADP-dependent oxidoreductase domain"/>
    <property type="match status" value="1"/>
</dbReference>